<dbReference type="AlphaFoldDB" id="A0A2X2DWS2"/>
<keyword evidence="1" id="KW-0472">Membrane</keyword>
<sequence length="94" mass="10743">MQEEDFHRQIVMELTLGRPLPSLWAKVISEAKGDKAYAKALYLRYRMDSLKALHTSSPDHPPLSNVTLKRNYHLYLLIGTILVLSIFASCMVLL</sequence>
<evidence type="ECO:0000313" key="2">
    <source>
        <dbReference type="EMBL" id="SPZ00199.1"/>
    </source>
</evidence>
<accession>A0A2X2DWS2</accession>
<keyword evidence="1" id="KW-1133">Transmembrane helix</keyword>
<gene>
    <name evidence="2" type="ORF">NCTC11842_00344</name>
</gene>
<proteinExistence type="predicted"/>
<feature type="transmembrane region" description="Helical" evidence="1">
    <location>
        <begin position="72"/>
        <end position="93"/>
    </location>
</feature>
<name>A0A2X2DWS2_PSELU</name>
<reference evidence="2 3" key="1">
    <citation type="submission" date="2018-06" db="EMBL/GenBank/DDBJ databases">
        <authorList>
            <consortium name="Pathogen Informatics"/>
            <person name="Doyle S."/>
        </authorList>
    </citation>
    <scope>NUCLEOTIDE SEQUENCE [LARGE SCALE GENOMIC DNA]</scope>
    <source>
        <strain evidence="2 3">NCTC11842</strain>
    </source>
</reference>
<keyword evidence="1" id="KW-0812">Transmembrane</keyword>
<evidence type="ECO:0000256" key="1">
    <source>
        <dbReference type="SAM" id="Phobius"/>
    </source>
</evidence>
<protein>
    <submittedName>
        <fullName evidence="2">Uncharacterized protein</fullName>
    </submittedName>
</protein>
<evidence type="ECO:0000313" key="3">
    <source>
        <dbReference type="Proteomes" id="UP000250443"/>
    </source>
</evidence>
<dbReference type="Proteomes" id="UP000250443">
    <property type="component" value="Unassembled WGS sequence"/>
</dbReference>
<organism evidence="2 3">
    <name type="scientific">Pseudomonas luteola</name>
    <dbReference type="NCBI Taxonomy" id="47886"/>
    <lineage>
        <taxon>Bacteria</taxon>
        <taxon>Pseudomonadati</taxon>
        <taxon>Pseudomonadota</taxon>
        <taxon>Gammaproteobacteria</taxon>
        <taxon>Pseudomonadales</taxon>
        <taxon>Pseudomonadaceae</taxon>
        <taxon>Pseudomonas</taxon>
    </lineage>
</organism>
<dbReference type="EMBL" id="UAUF01000002">
    <property type="protein sequence ID" value="SPZ00199.1"/>
    <property type="molecule type" value="Genomic_DNA"/>
</dbReference>